<evidence type="ECO:0000256" key="1">
    <source>
        <dbReference type="SAM" id="Coils"/>
    </source>
</evidence>
<dbReference type="EnsemblMetazoa" id="XM_019917598.1">
    <property type="protein sequence ID" value="XP_019773157.1"/>
    <property type="gene ID" value="LOC109546593"/>
</dbReference>
<dbReference type="Gene3D" id="3.40.140.10">
    <property type="entry name" value="Cytidine Deaminase, domain 2"/>
    <property type="match status" value="1"/>
</dbReference>
<dbReference type="InterPro" id="IPR037518">
    <property type="entry name" value="MPN"/>
</dbReference>
<proteinExistence type="predicted"/>
<reference evidence="3 5" key="1">
    <citation type="journal article" date="2013" name="Genome Biol.">
        <title>Draft genome of the mountain pine beetle, Dendroctonus ponderosae Hopkins, a major forest pest.</title>
        <authorList>
            <person name="Keeling C.I."/>
            <person name="Yuen M.M."/>
            <person name="Liao N.Y."/>
            <person name="Docking T.R."/>
            <person name="Chan S.K."/>
            <person name="Taylor G.A."/>
            <person name="Palmquist D.L."/>
            <person name="Jackman S.D."/>
            <person name="Nguyen A."/>
            <person name="Li M."/>
            <person name="Henderson H."/>
            <person name="Janes J.K."/>
            <person name="Zhao Y."/>
            <person name="Pandoh P."/>
            <person name="Moore R."/>
            <person name="Sperling F.A."/>
            <person name="Huber D.P."/>
            <person name="Birol I."/>
            <person name="Jones S.J."/>
            <person name="Bohlmann J."/>
        </authorList>
    </citation>
    <scope>NUCLEOTIDE SEQUENCE</scope>
</reference>
<feature type="coiled-coil region" evidence="1">
    <location>
        <begin position="231"/>
        <end position="258"/>
    </location>
</feature>
<name>N6ULW8_DENPD</name>
<dbReference type="EMBL" id="KB740076">
    <property type="protein sequence ID" value="ENN81646.1"/>
    <property type="molecule type" value="Genomic_DNA"/>
</dbReference>
<dbReference type="SMART" id="SM00232">
    <property type="entry name" value="JAB_MPN"/>
    <property type="match status" value="1"/>
</dbReference>
<dbReference type="InterPro" id="IPR000555">
    <property type="entry name" value="JAMM/MPN+_dom"/>
</dbReference>
<dbReference type="InterPro" id="IPR040749">
    <property type="entry name" value="BRCC36_C"/>
</dbReference>
<dbReference type="PANTHER" id="PTHR10410">
    <property type="entry name" value="EUKARYOTIC TRANSLATION INITIATION FACTOR 3 -RELATED"/>
    <property type="match status" value="1"/>
</dbReference>
<keyword evidence="1" id="KW-0175">Coiled coil</keyword>
<sequence length="272" mass="30967">METEKYLKRVVLASDVYAVCIQHALTTEKQEIMGLLIGQTDEKKCMSVISACKILHRSDKQPDRVEISPEQLCEASVYAEQLQYSLKRPMRVVGWYHSHPHITVWPSHVDIGTQATYQMMDSLFVGVIFSVYQGDPRIRTNQVQLTCFQAQTQSDGKLERREVPLFIENTAFQLYNIQGIANLSKILIQEEIESHDVKDDKSSDPITRLHNDAVKTLALSHIVSKVSLPMCEGLVERLNATKQRIQELESIKADLLAKKTKINVCTTETKEH</sequence>
<keyword evidence="5" id="KW-1185">Reference proteome</keyword>
<gene>
    <name evidence="4" type="primary">109546593</name>
    <name evidence="3" type="ORF">YQE_01944</name>
</gene>
<dbReference type="HOGENOM" id="CLU_053351_0_0_1"/>
<dbReference type="OMA" id="CQEEQNA"/>
<evidence type="ECO:0000313" key="3">
    <source>
        <dbReference type="EMBL" id="ENN81646.1"/>
    </source>
</evidence>
<dbReference type="GO" id="GO:0008237">
    <property type="term" value="F:metallopeptidase activity"/>
    <property type="evidence" value="ECO:0007669"/>
    <property type="project" value="InterPro"/>
</dbReference>
<protein>
    <recommendedName>
        <fullName evidence="2">MPN domain-containing protein</fullName>
    </recommendedName>
</protein>
<dbReference type="KEGG" id="dpa:109546593"/>
<dbReference type="AlphaFoldDB" id="N6ULW8"/>
<dbReference type="Pfam" id="PF01398">
    <property type="entry name" value="JAB"/>
    <property type="match status" value="1"/>
</dbReference>
<evidence type="ECO:0000313" key="5">
    <source>
        <dbReference type="Proteomes" id="UP000019118"/>
    </source>
</evidence>
<accession>N6ULW8</accession>
<organism evidence="3">
    <name type="scientific">Dendroctonus ponderosae</name>
    <name type="common">Mountain pine beetle</name>
    <dbReference type="NCBI Taxonomy" id="77166"/>
    <lineage>
        <taxon>Eukaryota</taxon>
        <taxon>Metazoa</taxon>
        <taxon>Ecdysozoa</taxon>
        <taxon>Arthropoda</taxon>
        <taxon>Hexapoda</taxon>
        <taxon>Insecta</taxon>
        <taxon>Pterygota</taxon>
        <taxon>Neoptera</taxon>
        <taxon>Endopterygota</taxon>
        <taxon>Coleoptera</taxon>
        <taxon>Polyphaga</taxon>
        <taxon>Cucujiformia</taxon>
        <taxon>Curculionidae</taxon>
        <taxon>Scolytinae</taxon>
        <taxon>Dendroctonus</taxon>
    </lineage>
</organism>
<evidence type="ECO:0000313" key="4">
    <source>
        <dbReference type="EnsemblMetazoa" id="XP_019773157.1"/>
    </source>
</evidence>
<evidence type="ECO:0000259" key="2">
    <source>
        <dbReference type="PROSITE" id="PS50249"/>
    </source>
</evidence>
<feature type="domain" description="MPN" evidence="2">
    <location>
        <begin position="10"/>
        <end position="154"/>
    </location>
</feature>
<dbReference type="OrthoDB" id="446074at2759"/>
<feature type="non-terminal residue" evidence="3">
    <location>
        <position position="1"/>
    </location>
</feature>
<reference evidence="4" key="2">
    <citation type="submission" date="2024-08" db="UniProtKB">
        <authorList>
            <consortium name="EnsemblMetazoa"/>
        </authorList>
    </citation>
    <scope>IDENTIFICATION</scope>
</reference>
<dbReference type="SUPFAM" id="SSF102712">
    <property type="entry name" value="JAB1/MPN domain"/>
    <property type="match status" value="1"/>
</dbReference>
<dbReference type="Proteomes" id="UP000019118">
    <property type="component" value="Unassembled WGS sequence"/>
</dbReference>
<dbReference type="MEROPS" id="M67.007"/>
<dbReference type="InterPro" id="IPR050242">
    <property type="entry name" value="JAMM_MPN+_peptidase_M67A"/>
</dbReference>
<dbReference type="PROSITE" id="PS50249">
    <property type="entry name" value="MPN"/>
    <property type="match status" value="1"/>
</dbReference>
<dbReference type="Pfam" id="PF18110">
    <property type="entry name" value="BRCC36_C"/>
    <property type="match status" value="1"/>
</dbReference>